<keyword evidence="2" id="KW-1003">Cell membrane</keyword>
<keyword evidence="5 9" id="KW-0106">Calcium</keyword>
<keyword evidence="11" id="KW-0732">Signal</keyword>
<evidence type="ECO:0000256" key="1">
    <source>
        <dbReference type="ARBA" id="ARBA00004236"/>
    </source>
</evidence>
<sequence length="846" mass="91916">MFSIRSMHISHCPQVLLLVLVAGGPCLHAAREVLVSENYVGTFPYYLTRIGTGVAGTVRLDLVRDYDGLFGIEAPGLLFATMSFDRETQDLYELKVNVTDAMGEELAPLISIDIRILDQNDNAPRFPRPSYSASVHQGAKPGFSIVSVTATDPDDPSLPNADLRYTIFTQHPAPTADPMFQIHRMSGVVSVSEEGAVSLDPSRVDEYQLAVEVKDMGDQKLGHFTRVNVTIRVTENIWLPPPAVTVSENHAGPYPMVISKVQWNADGARYQLERPHGQLAEPFSIGDDGNIYLIRPLDHEQQAEYLLLISAVDKAGMLYDEPLELTVTVSDVNDNAPACFPHSYRALLRETAPEGTELVTLGAVDADDPSTENAHLSFRLVRQTPLAPGDPVFTVTPSGLVTLATAAHNRTAARYSLNITVTDRGGEEGGLWAECLVTVEVEEVNDHAPAFPQQQYGPFTVPEDTGLASPIATLNASDADRPGTDSWFITYTFLSGNHNHTFHILHDRESNTGRLVLNKTLDYETEREFTLIIAARNEVELVDSVYGPSGTATVSVTVQDVNEPPVFTHRQYQVSVPRDITPGSSLLTLSGYDPDTPHTPIRYHLEKDMLGWLSIDGSGTVSTVRGLGWELAGTTYTVLVVAEDTENTSLSVAVPLLIHLETPTEGPGLGREGLGSGLVLKKTSGGVLCTPRREAQSLSIRVTTREGTEPAAPLVLTLASDALIQRNWRLQQTNNTHAYLTFGFRWVTPRVHLVAIVVSVSGPATASQSQSLTLPVTVCTCGSGDYCRMELEPVTGKPTILSAVAILGGALGVAALILMVTFTHLSVRRRRESVNPEALPLQPARY</sequence>
<dbReference type="FunFam" id="2.60.40.60:FF:000022">
    <property type="entry name" value="Cadherin 2"/>
    <property type="match status" value="1"/>
</dbReference>
<keyword evidence="3" id="KW-0479">Metal-binding</keyword>
<evidence type="ECO:0000256" key="4">
    <source>
        <dbReference type="ARBA" id="ARBA00022737"/>
    </source>
</evidence>
<evidence type="ECO:0000259" key="12">
    <source>
        <dbReference type="PROSITE" id="PS50268"/>
    </source>
</evidence>
<dbReference type="GO" id="GO:0000902">
    <property type="term" value="P:cell morphogenesis"/>
    <property type="evidence" value="ECO:0007669"/>
    <property type="project" value="TreeGrafter"/>
</dbReference>
<keyword evidence="8" id="KW-0325">Glycoprotein</keyword>
<dbReference type="AlphaFoldDB" id="V9KCC8"/>
<dbReference type="GO" id="GO:0005509">
    <property type="term" value="F:calcium ion binding"/>
    <property type="evidence" value="ECO:0007669"/>
    <property type="project" value="UniProtKB-UniRule"/>
</dbReference>
<keyword evidence="10" id="KW-1133">Transmembrane helix</keyword>
<dbReference type="PANTHER" id="PTHR24027:SF424">
    <property type="entry name" value="CADHERIN-16 ISOFORM X3"/>
    <property type="match status" value="1"/>
</dbReference>
<feature type="domain" description="Cadherin" evidence="12">
    <location>
        <begin position="568"/>
        <end position="669"/>
    </location>
</feature>
<organism evidence="13">
    <name type="scientific">Callorhinchus milii</name>
    <name type="common">Ghost shark</name>
    <dbReference type="NCBI Taxonomy" id="7868"/>
    <lineage>
        <taxon>Eukaryota</taxon>
        <taxon>Metazoa</taxon>
        <taxon>Chordata</taxon>
        <taxon>Craniata</taxon>
        <taxon>Vertebrata</taxon>
        <taxon>Chondrichthyes</taxon>
        <taxon>Holocephali</taxon>
        <taxon>Chimaeriformes</taxon>
        <taxon>Callorhinchidae</taxon>
        <taxon>Callorhinchus</taxon>
    </lineage>
</organism>
<dbReference type="GO" id="GO:0007156">
    <property type="term" value="P:homophilic cell adhesion via plasma membrane adhesion molecules"/>
    <property type="evidence" value="ECO:0007669"/>
    <property type="project" value="InterPro"/>
</dbReference>
<evidence type="ECO:0000256" key="10">
    <source>
        <dbReference type="SAM" id="Phobius"/>
    </source>
</evidence>
<keyword evidence="7 10" id="KW-0472">Membrane</keyword>
<name>V9KCC8_CALMI</name>
<evidence type="ECO:0000256" key="9">
    <source>
        <dbReference type="PROSITE-ProRule" id="PRU00043"/>
    </source>
</evidence>
<dbReference type="GO" id="GO:0016477">
    <property type="term" value="P:cell migration"/>
    <property type="evidence" value="ECO:0007669"/>
    <property type="project" value="TreeGrafter"/>
</dbReference>
<dbReference type="PROSITE" id="PS00232">
    <property type="entry name" value="CADHERIN_1"/>
    <property type="match status" value="2"/>
</dbReference>
<dbReference type="GO" id="GO:0005912">
    <property type="term" value="C:adherens junction"/>
    <property type="evidence" value="ECO:0007669"/>
    <property type="project" value="TreeGrafter"/>
</dbReference>
<dbReference type="CDD" id="cd11304">
    <property type="entry name" value="Cadherin_repeat"/>
    <property type="match status" value="6"/>
</dbReference>
<protein>
    <submittedName>
        <fullName evidence="13">Cadherin-16</fullName>
    </submittedName>
</protein>
<dbReference type="Gene3D" id="2.60.40.60">
    <property type="entry name" value="Cadherins"/>
    <property type="match status" value="7"/>
</dbReference>
<evidence type="ECO:0000256" key="3">
    <source>
        <dbReference type="ARBA" id="ARBA00022723"/>
    </source>
</evidence>
<feature type="domain" description="Cadherin" evidence="12">
    <location>
        <begin position="127"/>
        <end position="339"/>
    </location>
</feature>
<feature type="domain" description="Cadherin" evidence="12">
    <location>
        <begin position="453"/>
        <end position="567"/>
    </location>
</feature>
<dbReference type="PROSITE" id="PS50268">
    <property type="entry name" value="CADHERIN_2"/>
    <property type="match status" value="5"/>
</dbReference>
<dbReference type="SMART" id="SM00112">
    <property type="entry name" value="CA"/>
    <property type="match status" value="6"/>
</dbReference>
<evidence type="ECO:0000256" key="5">
    <source>
        <dbReference type="ARBA" id="ARBA00022837"/>
    </source>
</evidence>
<evidence type="ECO:0000313" key="13">
    <source>
        <dbReference type="EMBL" id="AFO95848.1"/>
    </source>
</evidence>
<feature type="transmembrane region" description="Helical" evidence="10">
    <location>
        <begin position="800"/>
        <end position="822"/>
    </location>
</feature>
<reference evidence="13" key="1">
    <citation type="journal article" date="2014" name="Nature">
        <title>Elephant shark genome provides unique insights into gnathostome evolution.</title>
        <authorList>
            <consortium name="International Elephant Shark Genome Sequencing Consortium"/>
            <person name="Venkatesh B."/>
            <person name="Lee A.P."/>
            <person name="Ravi V."/>
            <person name="Maurya A.K."/>
            <person name="Lian M.M."/>
            <person name="Swann J.B."/>
            <person name="Ohta Y."/>
            <person name="Flajnik M.F."/>
            <person name="Sutoh Y."/>
            <person name="Kasahara M."/>
            <person name="Hoon S."/>
            <person name="Gangu V."/>
            <person name="Roy S.W."/>
            <person name="Irimia M."/>
            <person name="Korzh V."/>
            <person name="Kondrychyn I."/>
            <person name="Lim Z.W."/>
            <person name="Tay B.H."/>
            <person name="Tohari S."/>
            <person name="Kong K.W."/>
            <person name="Ho S."/>
            <person name="Lorente-Galdos B."/>
            <person name="Quilez J."/>
            <person name="Marques-Bonet T."/>
            <person name="Raney B.J."/>
            <person name="Ingham P.W."/>
            <person name="Tay A."/>
            <person name="Hillier L.W."/>
            <person name="Minx P."/>
            <person name="Boehm T."/>
            <person name="Wilson R.K."/>
            <person name="Brenner S."/>
            <person name="Warren W.C."/>
        </authorList>
    </citation>
    <scope>NUCLEOTIDE SEQUENCE</scope>
    <source>
        <tissue evidence="13">Liver</tissue>
    </source>
</reference>
<dbReference type="PRINTS" id="PR00205">
    <property type="entry name" value="CADHERIN"/>
</dbReference>
<accession>V9KCC8</accession>
<dbReference type="GO" id="GO:0016339">
    <property type="term" value="P:calcium-dependent cell-cell adhesion via plasma membrane cell adhesion molecules"/>
    <property type="evidence" value="ECO:0007669"/>
    <property type="project" value="TreeGrafter"/>
</dbReference>
<proteinExistence type="evidence at transcript level"/>
<feature type="domain" description="Cadherin" evidence="12">
    <location>
        <begin position="67"/>
        <end position="126"/>
    </location>
</feature>
<evidence type="ECO:0000256" key="8">
    <source>
        <dbReference type="ARBA" id="ARBA00023180"/>
    </source>
</evidence>
<feature type="signal peptide" evidence="11">
    <location>
        <begin position="1"/>
        <end position="29"/>
    </location>
</feature>
<dbReference type="GO" id="GO:0016342">
    <property type="term" value="C:catenin complex"/>
    <property type="evidence" value="ECO:0007669"/>
    <property type="project" value="TreeGrafter"/>
</dbReference>
<dbReference type="InterPro" id="IPR020894">
    <property type="entry name" value="Cadherin_CS"/>
</dbReference>
<dbReference type="PANTHER" id="PTHR24027">
    <property type="entry name" value="CADHERIN-23"/>
    <property type="match status" value="1"/>
</dbReference>
<keyword evidence="4" id="KW-0677">Repeat</keyword>
<dbReference type="EMBL" id="JW863331">
    <property type="protein sequence ID" value="AFO95848.1"/>
    <property type="molecule type" value="mRNA"/>
</dbReference>
<dbReference type="InterPro" id="IPR002126">
    <property type="entry name" value="Cadherin-like_dom"/>
</dbReference>
<evidence type="ECO:0000256" key="6">
    <source>
        <dbReference type="ARBA" id="ARBA00022889"/>
    </source>
</evidence>
<dbReference type="FunFam" id="2.60.40.60:FF:000011">
    <property type="entry name" value="Cadherin 1"/>
    <property type="match status" value="1"/>
</dbReference>
<keyword evidence="6" id="KW-0130">Cell adhesion</keyword>
<keyword evidence="10" id="KW-0812">Transmembrane</keyword>
<dbReference type="GO" id="GO:0008013">
    <property type="term" value="F:beta-catenin binding"/>
    <property type="evidence" value="ECO:0007669"/>
    <property type="project" value="TreeGrafter"/>
</dbReference>
<feature type="domain" description="Cadherin" evidence="12">
    <location>
        <begin position="340"/>
        <end position="451"/>
    </location>
</feature>
<evidence type="ECO:0000256" key="2">
    <source>
        <dbReference type="ARBA" id="ARBA00022475"/>
    </source>
</evidence>
<dbReference type="InterPro" id="IPR015919">
    <property type="entry name" value="Cadherin-like_sf"/>
</dbReference>
<dbReference type="GO" id="GO:0034332">
    <property type="term" value="P:adherens junction organization"/>
    <property type="evidence" value="ECO:0007669"/>
    <property type="project" value="TreeGrafter"/>
</dbReference>
<dbReference type="InterPro" id="IPR039808">
    <property type="entry name" value="Cadherin"/>
</dbReference>
<evidence type="ECO:0000256" key="11">
    <source>
        <dbReference type="SAM" id="SignalP"/>
    </source>
</evidence>
<dbReference type="GO" id="GO:0007043">
    <property type="term" value="P:cell-cell junction assembly"/>
    <property type="evidence" value="ECO:0007669"/>
    <property type="project" value="TreeGrafter"/>
</dbReference>
<dbReference type="Pfam" id="PF00028">
    <property type="entry name" value="Cadherin"/>
    <property type="match status" value="3"/>
</dbReference>
<comment type="subcellular location">
    <subcellularLocation>
        <location evidence="1">Cell membrane</location>
    </subcellularLocation>
</comment>
<dbReference type="GO" id="GO:0044331">
    <property type="term" value="P:cell-cell adhesion mediated by cadherin"/>
    <property type="evidence" value="ECO:0007669"/>
    <property type="project" value="TreeGrafter"/>
</dbReference>
<dbReference type="GO" id="GO:0045296">
    <property type="term" value="F:cadherin binding"/>
    <property type="evidence" value="ECO:0007669"/>
    <property type="project" value="TreeGrafter"/>
</dbReference>
<dbReference type="SUPFAM" id="SSF49313">
    <property type="entry name" value="Cadherin-like"/>
    <property type="match status" value="6"/>
</dbReference>
<evidence type="ECO:0000256" key="7">
    <source>
        <dbReference type="ARBA" id="ARBA00023136"/>
    </source>
</evidence>
<feature type="chain" id="PRO_5004778062" evidence="11">
    <location>
        <begin position="30"/>
        <end position="846"/>
    </location>
</feature>
<dbReference type="FunFam" id="2.60.40.60:FF:000019">
    <property type="entry name" value="Cadherin 2"/>
    <property type="match status" value="1"/>
</dbReference>